<evidence type="ECO:0000259" key="3">
    <source>
        <dbReference type="PROSITE" id="PS50102"/>
    </source>
</evidence>
<dbReference type="Proteomes" id="UP000316621">
    <property type="component" value="Chromosome 7"/>
</dbReference>
<feature type="domain" description="RRM" evidence="3">
    <location>
        <begin position="175"/>
        <end position="262"/>
    </location>
</feature>
<feature type="compositionally biased region" description="Basic and acidic residues" evidence="2">
    <location>
        <begin position="451"/>
        <end position="461"/>
    </location>
</feature>
<evidence type="ECO:0000256" key="2">
    <source>
        <dbReference type="SAM" id="MobiDB-lite"/>
    </source>
</evidence>
<name>A0A4Y7KD35_PAPSO</name>
<gene>
    <name evidence="4" type="ORF">C5167_032975</name>
</gene>
<dbReference type="InterPro" id="IPR000504">
    <property type="entry name" value="RRM_dom"/>
</dbReference>
<keyword evidence="1" id="KW-0694">RNA-binding</keyword>
<accession>A0A4Y7KD35</accession>
<feature type="region of interest" description="Disordered" evidence="2">
    <location>
        <begin position="149"/>
        <end position="169"/>
    </location>
</feature>
<feature type="region of interest" description="Disordered" evidence="2">
    <location>
        <begin position="262"/>
        <end position="283"/>
    </location>
</feature>
<organism evidence="4 5">
    <name type="scientific">Papaver somniferum</name>
    <name type="common">Opium poppy</name>
    <dbReference type="NCBI Taxonomy" id="3469"/>
    <lineage>
        <taxon>Eukaryota</taxon>
        <taxon>Viridiplantae</taxon>
        <taxon>Streptophyta</taxon>
        <taxon>Embryophyta</taxon>
        <taxon>Tracheophyta</taxon>
        <taxon>Spermatophyta</taxon>
        <taxon>Magnoliopsida</taxon>
        <taxon>Ranunculales</taxon>
        <taxon>Papaveraceae</taxon>
        <taxon>Papaveroideae</taxon>
        <taxon>Papaver</taxon>
    </lineage>
</organism>
<keyword evidence="5" id="KW-1185">Reference proteome</keyword>
<evidence type="ECO:0000313" key="4">
    <source>
        <dbReference type="EMBL" id="RZC69845.1"/>
    </source>
</evidence>
<feature type="compositionally biased region" description="Acidic residues" evidence="2">
    <location>
        <begin position="368"/>
        <end position="386"/>
    </location>
</feature>
<sequence>MRVLGAETFRPTYNSISTLTSIPHNSIIFSHLLPNKTLTTTFFSSLSLYANASSSSSQGRNGFSIKASRKPRKSNTNHPLPLDVEGFIDDEEGEDEDEESIVIPFEGMRKWVENKPSGFGQGKQYDTSIEDKLAEEIEQSRRAQLANINKLKNNPISPNSKKEVKGAPEVQPSGIRVRLSNLPRKKNIQRDLQSAFKGFVGIVSISPAVSGSKKTREPICKGFAFVYFTSEEAANRFIQTYSKQLLTFGKIQKQVTCEMVNSRESSESSQQGNAAPKKLEKQQTNNVTNLISLDSASKEELLAFSKQVMANLSKSSDSTSRKEHPTLSKEVVAYETASPIEFLDCNAEFATEESYSSTPEIKIPNLEESPESDSEDSEDSWEDASIDDPIVLDDPSVSANRDVDVEESMEHVNHPSRHGDGEQIPTLVTSAYSLSSENERAASVTEADSFSSKEKLKNQTDKKKKKLPAKGKTEKTPKLNVPGSSKRLKTREKTLLAGVLSRYGKEASLVTQK</sequence>
<dbReference type="Gene3D" id="3.30.70.330">
    <property type="match status" value="1"/>
</dbReference>
<protein>
    <recommendedName>
        <fullName evidence="3">RRM domain-containing protein</fullName>
    </recommendedName>
</protein>
<dbReference type="InterPro" id="IPR012677">
    <property type="entry name" value="Nucleotide-bd_a/b_plait_sf"/>
</dbReference>
<feature type="compositionally biased region" description="Acidic residues" evidence="2">
    <location>
        <begin position="86"/>
        <end position="99"/>
    </location>
</feature>
<feature type="compositionally biased region" description="Polar residues" evidence="2">
    <location>
        <begin position="149"/>
        <end position="159"/>
    </location>
</feature>
<dbReference type="InterPro" id="IPR035979">
    <property type="entry name" value="RBD_domain_sf"/>
</dbReference>
<feature type="compositionally biased region" description="Polar residues" evidence="2">
    <location>
        <begin position="426"/>
        <end position="436"/>
    </location>
</feature>
<dbReference type="EMBL" id="CM010721">
    <property type="protein sequence ID" value="RZC69845.1"/>
    <property type="molecule type" value="Genomic_DNA"/>
</dbReference>
<dbReference type="PANTHER" id="PTHR37200:SF1">
    <property type="entry name" value="RNA-BINDING (RRM_RBD_RNP MOTIFS) FAMILY PROTEIN"/>
    <property type="match status" value="1"/>
</dbReference>
<dbReference type="PANTHER" id="PTHR37200">
    <property type="entry name" value="RNA-BINDING (RRM/RBD/RNP MOTIFS) FAMILY PROTEIN"/>
    <property type="match status" value="1"/>
</dbReference>
<feature type="compositionally biased region" description="Basic and acidic residues" evidence="2">
    <location>
        <begin position="408"/>
        <end position="421"/>
    </location>
</feature>
<dbReference type="CDD" id="cd00590">
    <property type="entry name" value="RRM_SF"/>
    <property type="match status" value="1"/>
</dbReference>
<evidence type="ECO:0000256" key="1">
    <source>
        <dbReference type="PROSITE-ProRule" id="PRU00176"/>
    </source>
</evidence>
<reference evidence="4 5" key="1">
    <citation type="journal article" date="2018" name="Science">
        <title>The opium poppy genome and morphinan production.</title>
        <authorList>
            <person name="Guo L."/>
            <person name="Winzer T."/>
            <person name="Yang X."/>
            <person name="Li Y."/>
            <person name="Ning Z."/>
            <person name="He Z."/>
            <person name="Teodor R."/>
            <person name="Lu Y."/>
            <person name="Bowser T.A."/>
            <person name="Graham I.A."/>
            <person name="Ye K."/>
        </authorList>
    </citation>
    <scope>NUCLEOTIDE SEQUENCE [LARGE SCALE GENOMIC DNA]</scope>
    <source>
        <strain evidence="5">cv. HN1</strain>
        <tissue evidence="4">Leaves</tissue>
    </source>
</reference>
<feature type="region of interest" description="Disordered" evidence="2">
    <location>
        <begin position="52"/>
        <end position="99"/>
    </location>
</feature>
<dbReference type="OrthoDB" id="1912879at2759"/>
<dbReference type="STRING" id="3469.A0A4Y7KD35"/>
<evidence type="ECO:0000313" key="5">
    <source>
        <dbReference type="Proteomes" id="UP000316621"/>
    </source>
</evidence>
<dbReference type="Gramene" id="RZC69845">
    <property type="protein sequence ID" value="RZC69845"/>
    <property type="gene ID" value="C5167_032975"/>
</dbReference>
<feature type="region of interest" description="Disordered" evidence="2">
    <location>
        <begin position="351"/>
        <end position="492"/>
    </location>
</feature>
<dbReference type="GO" id="GO:0003723">
    <property type="term" value="F:RNA binding"/>
    <property type="evidence" value="ECO:0007669"/>
    <property type="project" value="UniProtKB-UniRule"/>
</dbReference>
<dbReference type="PROSITE" id="PS50102">
    <property type="entry name" value="RRM"/>
    <property type="match status" value="1"/>
</dbReference>
<dbReference type="SUPFAM" id="SSF54928">
    <property type="entry name" value="RNA-binding domain, RBD"/>
    <property type="match status" value="1"/>
</dbReference>
<proteinExistence type="predicted"/>
<dbReference type="AlphaFoldDB" id="A0A4Y7KD35"/>